<feature type="chain" id="PRO_5012687674" description="Complement component 3 CUB domain-containing protein" evidence="2">
    <location>
        <begin position="25"/>
        <end position="131"/>
    </location>
</feature>
<dbReference type="Pfam" id="PF21406">
    <property type="entry name" value="C3_CUB1"/>
    <property type="match status" value="1"/>
</dbReference>
<dbReference type="RefSeq" id="XP_028877830.1">
    <property type="nucleotide sequence ID" value="XM_029030896.1"/>
</dbReference>
<protein>
    <recommendedName>
        <fullName evidence="3">Complement component 3 CUB domain-containing protein</fullName>
    </recommendedName>
</protein>
<evidence type="ECO:0000313" key="4">
    <source>
        <dbReference type="EMBL" id="ORC83764.1"/>
    </source>
</evidence>
<evidence type="ECO:0000259" key="3">
    <source>
        <dbReference type="Pfam" id="PF21406"/>
    </source>
</evidence>
<evidence type="ECO:0000256" key="1">
    <source>
        <dbReference type="SAM" id="MobiDB-lite"/>
    </source>
</evidence>
<name>A0A1X0NG58_9TRYP</name>
<dbReference type="Gene3D" id="2.60.120.1540">
    <property type="match status" value="1"/>
</dbReference>
<comment type="caution">
    <text evidence="4">The sequence shown here is derived from an EMBL/GenBank/DDBJ whole genome shotgun (WGS) entry which is preliminary data.</text>
</comment>
<dbReference type="OrthoDB" id="6359008at2759"/>
<dbReference type="Proteomes" id="UP000192257">
    <property type="component" value="Unassembled WGS sequence"/>
</dbReference>
<dbReference type="VEuPathDB" id="TriTrypDB:TM35_000581270"/>
<feature type="non-terminal residue" evidence="4">
    <location>
        <position position="131"/>
    </location>
</feature>
<sequence length="131" mass="13830">MVMMRYVLCILALLLSCACVHVLAEEVPAADLSDQVPDTESETKILLQGTPVAQVTDGSCPEGTEECPKGETNPLETPVCAPVPCTNCTNGTSEGAERPEGETCLEKAEAPSLKVPEVPKEVVPEKQVPVP</sequence>
<dbReference type="AlphaFoldDB" id="A0A1X0NG58"/>
<gene>
    <name evidence="4" type="ORF">TM35_000581270</name>
</gene>
<feature type="compositionally biased region" description="Basic and acidic residues" evidence="1">
    <location>
        <begin position="95"/>
        <end position="109"/>
    </location>
</feature>
<feature type="region of interest" description="Disordered" evidence="1">
    <location>
        <begin position="55"/>
        <end position="75"/>
    </location>
</feature>
<evidence type="ECO:0000313" key="5">
    <source>
        <dbReference type="Proteomes" id="UP000192257"/>
    </source>
</evidence>
<feature type="region of interest" description="Disordered" evidence="1">
    <location>
        <begin position="91"/>
        <end position="131"/>
    </location>
</feature>
<reference evidence="4 5" key="1">
    <citation type="submission" date="2017-03" db="EMBL/GenBank/DDBJ databases">
        <title>An alternative strategy for trypanosome survival in the mammalian bloodstream revealed through genome and transcriptome analysis of the ubiquitous bovine parasite Trypanosoma (Megatrypanum) theileri.</title>
        <authorList>
            <person name="Kelly S."/>
            <person name="Ivens A."/>
            <person name="Mott A."/>
            <person name="O'Neill E."/>
            <person name="Emms D."/>
            <person name="Macleod O."/>
            <person name="Voorheis P."/>
            <person name="Matthews J."/>
            <person name="Matthews K."/>
            <person name="Carrington M."/>
        </authorList>
    </citation>
    <scope>NUCLEOTIDE SEQUENCE [LARGE SCALE GENOMIC DNA]</scope>
    <source>
        <strain evidence="4">Edinburgh</strain>
    </source>
</reference>
<dbReference type="InterPro" id="IPR049466">
    <property type="entry name" value="C3_CUB1"/>
</dbReference>
<dbReference type="PROSITE" id="PS51257">
    <property type="entry name" value="PROKAR_LIPOPROTEIN"/>
    <property type="match status" value="1"/>
</dbReference>
<feature type="signal peptide" evidence="2">
    <location>
        <begin position="1"/>
        <end position="24"/>
    </location>
</feature>
<proteinExistence type="predicted"/>
<dbReference type="STRING" id="67003.A0A1X0NG58"/>
<evidence type="ECO:0000256" key="2">
    <source>
        <dbReference type="SAM" id="SignalP"/>
    </source>
</evidence>
<accession>A0A1X0NG58</accession>
<organism evidence="4 5">
    <name type="scientific">Trypanosoma theileri</name>
    <dbReference type="NCBI Taxonomy" id="67003"/>
    <lineage>
        <taxon>Eukaryota</taxon>
        <taxon>Discoba</taxon>
        <taxon>Euglenozoa</taxon>
        <taxon>Kinetoplastea</taxon>
        <taxon>Metakinetoplastina</taxon>
        <taxon>Trypanosomatida</taxon>
        <taxon>Trypanosomatidae</taxon>
        <taxon>Trypanosoma</taxon>
    </lineage>
</organism>
<feature type="domain" description="Complement component 3 CUB" evidence="3">
    <location>
        <begin position="25"/>
        <end position="44"/>
    </location>
</feature>
<dbReference type="EMBL" id="NBCO01000058">
    <property type="protein sequence ID" value="ORC83764.1"/>
    <property type="molecule type" value="Genomic_DNA"/>
</dbReference>
<keyword evidence="5" id="KW-1185">Reference proteome</keyword>
<keyword evidence="2" id="KW-0732">Signal</keyword>
<dbReference type="GeneID" id="39990676"/>